<evidence type="ECO:0000313" key="2">
    <source>
        <dbReference type="Proteomes" id="UP001364695"/>
    </source>
</evidence>
<evidence type="ECO:0000313" key="1">
    <source>
        <dbReference type="EMBL" id="MEJ7138715.1"/>
    </source>
</evidence>
<name>A0ACC6P3A6_9BURK</name>
<reference evidence="1" key="1">
    <citation type="submission" date="2023-10" db="EMBL/GenBank/DDBJ databases">
        <title>Amphibacter perezi, gen. nov., sp. nov. a novel taxa of the family Comamonadaceae, class Betaproteobacteria isolated from the skin microbiota of Pelophylax perezi from different populations.</title>
        <authorList>
            <person name="Costa S."/>
            <person name="Proenca D.N."/>
            <person name="Lopes I."/>
            <person name="Morais P.V."/>
        </authorList>
    </citation>
    <scope>NUCLEOTIDE SEQUENCE</scope>
    <source>
        <strain evidence="1">SL12-8</strain>
    </source>
</reference>
<dbReference type="EMBL" id="JAWDIE010000014">
    <property type="protein sequence ID" value="MEJ7138715.1"/>
    <property type="molecule type" value="Genomic_DNA"/>
</dbReference>
<gene>
    <name evidence="1" type="ORF">RV045_09810</name>
</gene>
<protein>
    <submittedName>
        <fullName evidence="1">C40 family peptidase</fullName>
    </submittedName>
</protein>
<keyword evidence="2" id="KW-1185">Reference proteome</keyword>
<dbReference type="Proteomes" id="UP001364695">
    <property type="component" value="Unassembled WGS sequence"/>
</dbReference>
<organism evidence="1 2">
    <name type="scientific">Amphibiibacter pelophylacis</name>
    <dbReference type="NCBI Taxonomy" id="1799477"/>
    <lineage>
        <taxon>Bacteria</taxon>
        <taxon>Pseudomonadati</taxon>
        <taxon>Pseudomonadota</taxon>
        <taxon>Betaproteobacteria</taxon>
        <taxon>Burkholderiales</taxon>
        <taxon>Sphaerotilaceae</taxon>
        <taxon>Amphibiibacter</taxon>
    </lineage>
</organism>
<sequence length="215" mass="23357">MPPHARRFAPQFLVCACLALSIHAAHAAPADGSAGGPPPDQGDAMMQMLRQHSLGDIIQNISPAEITSNLRDKASSMIDTALDYLGVPYRYGGTTARGFDCSGFTRYVFEKTLGITIPRTAAEQAHYAGFLKVDRSDLQPGDLVFFNTMRRDFSHVGIYLGDGKFVHSPRTGSVVRVDRIANSYWSARFDGARRATQMRTASASAPDDIAAFASR</sequence>
<comment type="caution">
    <text evidence="1">The sequence shown here is derived from an EMBL/GenBank/DDBJ whole genome shotgun (WGS) entry which is preliminary data.</text>
</comment>
<accession>A0ACC6P3A6</accession>
<proteinExistence type="predicted"/>